<dbReference type="Pfam" id="PF09735">
    <property type="entry name" value="Nckap1"/>
    <property type="match status" value="1"/>
</dbReference>
<name>A0A7T8GQ43_CALRO</name>
<dbReference type="EMBL" id="CP045904">
    <property type="protein sequence ID" value="QQP35848.1"/>
    <property type="molecule type" value="Genomic_DNA"/>
</dbReference>
<accession>A0A7T8GQ43</accession>
<gene>
    <name evidence="1" type="ORF">FKW44_020772</name>
</gene>
<dbReference type="Proteomes" id="UP000595437">
    <property type="component" value="Chromosome 15"/>
</dbReference>
<organism evidence="1 2">
    <name type="scientific">Caligus rogercresseyi</name>
    <name type="common">Sea louse</name>
    <dbReference type="NCBI Taxonomy" id="217165"/>
    <lineage>
        <taxon>Eukaryota</taxon>
        <taxon>Metazoa</taxon>
        <taxon>Ecdysozoa</taxon>
        <taxon>Arthropoda</taxon>
        <taxon>Crustacea</taxon>
        <taxon>Multicrustacea</taxon>
        <taxon>Hexanauplia</taxon>
        <taxon>Copepoda</taxon>
        <taxon>Siphonostomatoida</taxon>
        <taxon>Caligidae</taxon>
        <taxon>Caligus</taxon>
    </lineage>
</organism>
<dbReference type="OrthoDB" id="548214at2759"/>
<dbReference type="InterPro" id="IPR019137">
    <property type="entry name" value="Nck-associated_protein-1"/>
</dbReference>
<evidence type="ECO:0000313" key="1">
    <source>
        <dbReference type="EMBL" id="QQP35848.1"/>
    </source>
</evidence>
<dbReference type="AlphaFoldDB" id="A0A7T8GQ43"/>
<protein>
    <submittedName>
        <fullName evidence="1">Uncharacterized protein</fullName>
    </submittedName>
</protein>
<reference evidence="2" key="1">
    <citation type="submission" date="2021-01" db="EMBL/GenBank/DDBJ databases">
        <title>Caligus Genome Assembly.</title>
        <authorList>
            <person name="Gallardo-Escarate C."/>
        </authorList>
    </citation>
    <scope>NUCLEOTIDE SEQUENCE [LARGE SCALE GENOMIC DNA]</scope>
</reference>
<evidence type="ECO:0000313" key="2">
    <source>
        <dbReference type="Proteomes" id="UP000595437"/>
    </source>
</evidence>
<keyword evidence="2" id="KW-1185">Reference proteome</keyword>
<sequence>MEECPALIRKYGQVIQRYYVQYLSVYDAVALNKFMQSLTHISEEDSIILSSICKPFLTHVGRLRTQTTSSTFGAPTRLDAATELHFFLWE</sequence>
<proteinExistence type="predicted"/>